<evidence type="ECO:0000313" key="2">
    <source>
        <dbReference type="Proteomes" id="UP000286415"/>
    </source>
</evidence>
<reference evidence="1 2" key="1">
    <citation type="journal article" date="2018" name="Biotechnol. Adv.">
        <title>Improved genomic resources and new bioinformatic workflow for the carcinogenic parasite Clonorchis sinensis: Biotechnological implications.</title>
        <authorList>
            <person name="Wang D."/>
            <person name="Korhonen P.K."/>
            <person name="Gasser R.B."/>
            <person name="Young N.D."/>
        </authorList>
    </citation>
    <scope>NUCLEOTIDE SEQUENCE [LARGE SCALE GENOMIC DNA]</scope>
    <source>
        <strain evidence="1">Cs-k2</strain>
    </source>
</reference>
<dbReference type="EMBL" id="NIRI02000042">
    <property type="protein sequence ID" value="KAG5448469.1"/>
    <property type="molecule type" value="Genomic_DNA"/>
</dbReference>
<accession>A0A419QC26</accession>
<evidence type="ECO:0000313" key="1">
    <source>
        <dbReference type="EMBL" id="KAG5448469.1"/>
    </source>
</evidence>
<reference evidence="1 2" key="2">
    <citation type="journal article" date="2021" name="Genomics">
        <title>High-quality reference genome for Clonorchis sinensis.</title>
        <authorList>
            <person name="Young N.D."/>
            <person name="Stroehlein A.J."/>
            <person name="Kinkar L."/>
            <person name="Wang T."/>
            <person name="Sohn W.M."/>
            <person name="Chang B.C.H."/>
            <person name="Kaur P."/>
            <person name="Weisz D."/>
            <person name="Dudchenko O."/>
            <person name="Aiden E.L."/>
            <person name="Korhonen P.K."/>
            <person name="Gasser R.B."/>
        </authorList>
    </citation>
    <scope>NUCLEOTIDE SEQUENCE [LARGE SCALE GENOMIC DNA]</scope>
    <source>
        <strain evidence="1">Cs-k2</strain>
    </source>
</reference>
<proteinExistence type="predicted"/>
<dbReference type="Proteomes" id="UP000286415">
    <property type="component" value="Unassembled WGS sequence"/>
</dbReference>
<gene>
    <name evidence="1" type="ORF">CSKR_101909</name>
</gene>
<dbReference type="AlphaFoldDB" id="A0A419QC26"/>
<comment type="caution">
    <text evidence="1">The sequence shown here is derived from an EMBL/GenBank/DDBJ whole genome shotgun (WGS) entry which is preliminary data.</text>
</comment>
<keyword evidence="2" id="KW-1185">Reference proteome</keyword>
<protein>
    <submittedName>
        <fullName evidence="1">Uncharacterized protein</fullName>
    </submittedName>
</protein>
<organism evidence="1 2">
    <name type="scientific">Clonorchis sinensis</name>
    <name type="common">Chinese liver fluke</name>
    <dbReference type="NCBI Taxonomy" id="79923"/>
    <lineage>
        <taxon>Eukaryota</taxon>
        <taxon>Metazoa</taxon>
        <taxon>Spiralia</taxon>
        <taxon>Lophotrochozoa</taxon>
        <taxon>Platyhelminthes</taxon>
        <taxon>Trematoda</taxon>
        <taxon>Digenea</taxon>
        <taxon>Opisthorchiida</taxon>
        <taxon>Opisthorchiata</taxon>
        <taxon>Opisthorchiidae</taxon>
        <taxon>Clonorchis</taxon>
    </lineage>
</organism>
<sequence length="71" mass="8347">MCCTRPPHVPVVIFEISRYMYIRNALLIRQLNVLHQAASCSSRDIRDIAIHHRTFKHPLQEINSPRQNIRA</sequence>
<name>A0A419QC26_CLOSI</name>
<dbReference type="InParanoid" id="A0A419QC26"/>